<comment type="subcellular location">
    <subcellularLocation>
        <location evidence="2">Cytoplasm</location>
    </subcellularLocation>
</comment>
<keyword evidence="12" id="KW-0966">Cell projection</keyword>
<accession>A0A1H7J3E4</accession>
<protein>
    <recommendedName>
        <fullName evidence="4">Flagellar assembly protein FliH</fullName>
    </recommendedName>
</protein>
<dbReference type="InterPro" id="IPR051472">
    <property type="entry name" value="T3SS_Stator/FliH"/>
</dbReference>
<keyword evidence="8" id="KW-0653">Protein transport</keyword>
<dbReference type="InterPro" id="IPR018035">
    <property type="entry name" value="Flagellar_FliH/T3SS_HrpE"/>
</dbReference>
<evidence type="ECO:0000313" key="12">
    <source>
        <dbReference type="EMBL" id="SEK69271.1"/>
    </source>
</evidence>
<name>A0A1H7J3E4_9PROT</name>
<dbReference type="AlphaFoldDB" id="A0A1H7J3E4"/>
<feature type="domain" description="Flagellar assembly protein FliH/Type III secretion system HrpE" evidence="11">
    <location>
        <begin position="112"/>
        <end position="235"/>
    </location>
</feature>
<dbReference type="RefSeq" id="WP_090827536.1">
    <property type="nucleotide sequence ID" value="NZ_FOBH01000002.1"/>
</dbReference>
<evidence type="ECO:0000259" key="11">
    <source>
        <dbReference type="Pfam" id="PF02108"/>
    </source>
</evidence>
<evidence type="ECO:0000256" key="1">
    <source>
        <dbReference type="ARBA" id="ARBA00003041"/>
    </source>
</evidence>
<evidence type="ECO:0000256" key="9">
    <source>
        <dbReference type="ARBA" id="ARBA00023225"/>
    </source>
</evidence>
<reference evidence="12 13" key="1">
    <citation type="submission" date="2016-10" db="EMBL/GenBank/DDBJ databases">
        <authorList>
            <person name="de Groot N.N."/>
        </authorList>
    </citation>
    <scope>NUCLEOTIDE SEQUENCE [LARGE SCALE GENOMIC DNA]</scope>
    <source>
        <strain evidence="12 13">Nv1</strain>
    </source>
</reference>
<evidence type="ECO:0000256" key="7">
    <source>
        <dbReference type="ARBA" id="ARBA00022795"/>
    </source>
</evidence>
<dbReference type="EMBL" id="FOBH01000002">
    <property type="protein sequence ID" value="SEK69271.1"/>
    <property type="molecule type" value="Genomic_DNA"/>
</dbReference>
<proteinExistence type="inferred from homology"/>
<keyword evidence="12" id="KW-0282">Flagellum</keyword>
<dbReference type="OrthoDB" id="5296952at2"/>
<dbReference type="GO" id="GO:0071973">
    <property type="term" value="P:bacterial-type flagellum-dependent cell motility"/>
    <property type="evidence" value="ECO:0007669"/>
    <property type="project" value="InterPro"/>
</dbReference>
<evidence type="ECO:0000256" key="8">
    <source>
        <dbReference type="ARBA" id="ARBA00022927"/>
    </source>
</evidence>
<sequence length="247" mass="27353">MASRIIPKERLSSYQRWKMDAFEGEQPRVPEPGVERLWSGRAGMKRDSSAGQAGAQHLHEQIEQAHQQAKHEGYAAGHEAGQEAGYEAGYKVGHNAGYQAGYKAGGDHAAAEVIKLEALLQSFQKELAIADQAIGSDLLILALSLAKQMTREALRIKPELMVAVVRECLQQEFAFGQPAQIFLHTEDAALVRQYLNQELDGWTICIDSKLERGGCRIKMGHSQTDATVTTRWQRICQALGQNGTWLE</sequence>
<dbReference type="PANTHER" id="PTHR34982:SF1">
    <property type="entry name" value="FLAGELLAR ASSEMBLY PROTEIN FLIH"/>
    <property type="match status" value="1"/>
</dbReference>
<evidence type="ECO:0000313" key="13">
    <source>
        <dbReference type="Proteomes" id="UP000198620"/>
    </source>
</evidence>
<comment type="function">
    <text evidence="1">Needed for flagellar regrowth and assembly.</text>
</comment>
<dbReference type="Pfam" id="PF02108">
    <property type="entry name" value="FliH"/>
    <property type="match status" value="1"/>
</dbReference>
<keyword evidence="9" id="KW-1006">Bacterial flagellum protein export</keyword>
<keyword evidence="7" id="KW-1005">Bacterial flagellum biogenesis</keyword>
<keyword evidence="13" id="KW-1185">Reference proteome</keyword>
<organism evidence="12 13">
    <name type="scientific">Nitrosovibrio tenuis</name>
    <dbReference type="NCBI Taxonomy" id="1233"/>
    <lineage>
        <taxon>Bacteria</taxon>
        <taxon>Pseudomonadati</taxon>
        <taxon>Pseudomonadota</taxon>
        <taxon>Betaproteobacteria</taxon>
        <taxon>Nitrosomonadales</taxon>
        <taxon>Nitrosomonadaceae</taxon>
        <taxon>Nitrosovibrio</taxon>
    </lineage>
</organism>
<comment type="similarity">
    <text evidence="3">Belongs to the FliH family.</text>
</comment>
<dbReference type="GO" id="GO:0015031">
    <property type="term" value="P:protein transport"/>
    <property type="evidence" value="ECO:0007669"/>
    <property type="project" value="UniProtKB-KW"/>
</dbReference>
<dbReference type="GO" id="GO:0005829">
    <property type="term" value="C:cytosol"/>
    <property type="evidence" value="ECO:0007669"/>
    <property type="project" value="TreeGrafter"/>
</dbReference>
<dbReference type="PANTHER" id="PTHR34982">
    <property type="entry name" value="YOP PROTEINS TRANSLOCATION PROTEIN L"/>
    <property type="match status" value="1"/>
</dbReference>
<dbReference type="InterPro" id="IPR000563">
    <property type="entry name" value="Flag_FliH"/>
</dbReference>
<dbReference type="GO" id="GO:0009288">
    <property type="term" value="C:bacterial-type flagellum"/>
    <property type="evidence" value="ECO:0007669"/>
    <property type="project" value="InterPro"/>
</dbReference>
<feature type="compositionally biased region" description="Basic and acidic residues" evidence="10">
    <location>
        <begin position="57"/>
        <end position="73"/>
    </location>
</feature>
<evidence type="ECO:0000256" key="10">
    <source>
        <dbReference type="SAM" id="MobiDB-lite"/>
    </source>
</evidence>
<evidence type="ECO:0000256" key="4">
    <source>
        <dbReference type="ARBA" id="ARBA00016507"/>
    </source>
</evidence>
<dbReference type="STRING" id="1233.SAMN05216387_102380"/>
<dbReference type="Proteomes" id="UP000198620">
    <property type="component" value="Unassembled WGS sequence"/>
</dbReference>
<evidence type="ECO:0000256" key="3">
    <source>
        <dbReference type="ARBA" id="ARBA00006602"/>
    </source>
</evidence>
<evidence type="ECO:0000256" key="5">
    <source>
        <dbReference type="ARBA" id="ARBA00022448"/>
    </source>
</evidence>
<dbReference type="GO" id="GO:0044781">
    <property type="term" value="P:bacterial-type flagellum organization"/>
    <property type="evidence" value="ECO:0007669"/>
    <property type="project" value="UniProtKB-KW"/>
</dbReference>
<keyword evidence="6" id="KW-0963">Cytoplasm</keyword>
<evidence type="ECO:0000256" key="6">
    <source>
        <dbReference type="ARBA" id="ARBA00022490"/>
    </source>
</evidence>
<keyword evidence="5" id="KW-0813">Transport</keyword>
<dbReference type="PRINTS" id="PR01003">
    <property type="entry name" value="FLGFLIH"/>
</dbReference>
<feature type="region of interest" description="Disordered" evidence="10">
    <location>
        <begin position="44"/>
        <end position="78"/>
    </location>
</feature>
<evidence type="ECO:0000256" key="2">
    <source>
        <dbReference type="ARBA" id="ARBA00004496"/>
    </source>
</evidence>
<dbReference type="GO" id="GO:0003774">
    <property type="term" value="F:cytoskeletal motor activity"/>
    <property type="evidence" value="ECO:0007669"/>
    <property type="project" value="InterPro"/>
</dbReference>
<keyword evidence="12" id="KW-0969">Cilium</keyword>
<gene>
    <name evidence="12" type="ORF">SAMN05216387_102380</name>
</gene>